<reference evidence="2" key="1">
    <citation type="submission" date="2020-10" db="EMBL/GenBank/DDBJ databases">
        <authorList>
            <person name="Gilroy R."/>
        </authorList>
    </citation>
    <scope>NUCLEOTIDE SEQUENCE</scope>
    <source>
        <strain evidence="2">ChiSxjej2B14-8506</strain>
    </source>
</reference>
<reference evidence="2" key="2">
    <citation type="journal article" date="2021" name="PeerJ">
        <title>Extensive microbial diversity within the chicken gut microbiome revealed by metagenomics and culture.</title>
        <authorList>
            <person name="Gilroy R."/>
            <person name="Ravi A."/>
            <person name="Getino M."/>
            <person name="Pursley I."/>
            <person name="Horton D.L."/>
            <person name="Alikhan N.F."/>
            <person name="Baker D."/>
            <person name="Gharbi K."/>
            <person name="Hall N."/>
            <person name="Watson M."/>
            <person name="Adriaenssens E.M."/>
            <person name="Foster-Nyarko E."/>
            <person name="Jarju S."/>
            <person name="Secka A."/>
            <person name="Antonio M."/>
            <person name="Oren A."/>
            <person name="Chaudhuri R.R."/>
            <person name="La Ragione R."/>
            <person name="Hildebrand F."/>
            <person name="Pallen M.J."/>
        </authorList>
    </citation>
    <scope>NUCLEOTIDE SEQUENCE</scope>
    <source>
        <strain evidence="2">ChiSxjej2B14-8506</strain>
    </source>
</reference>
<proteinExistence type="predicted"/>
<feature type="transmembrane region" description="Helical" evidence="1">
    <location>
        <begin position="141"/>
        <end position="163"/>
    </location>
</feature>
<feature type="transmembrane region" description="Helical" evidence="1">
    <location>
        <begin position="56"/>
        <end position="76"/>
    </location>
</feature>
<organism evidence="2 3">
    <name type="scientific">Candidatus Fimadaptatus faecigallinarum</name>
    <dbReference type="NCBI Taxonomy" id="2840814"/>
    <lineage>
        <taxon>Bacteria</taxon>
        <taxon>Bacillati</taxon>
        <taxon>Bacillota</taxon>
        <taxon>Clostridia</taxon>
        <taxon>Eubacteriales</taxon>
        <taxon>Candidatus Fimadaptatus</taxon>
    </lineage>
</organism>
<dbReference type="Proteomes" id="UP000824123">
    <property type="component" value="Unassembled WGS sequence"/>
</dbReference>
<feature type="transmembrane region" description="Helical" evidence="1">
    <location>
        <begin position="199"/>
        <end position="220"/>
    </location>
</feature>
<evidence type="ECO:0000256" key="1">
    <source>
        <dbReference type="SAM" id="Phobius"/>
    </source>
</evidence>
<accession>A0A9D1LT29</accession>
<keyword evidence="1" id="KW-1133">Transmembrane helix</keyword>
<protein>
    <submittedName>
        <fullName evidence="2">ABC-2 family transporter protein</fullName>
    </submittedName>
</protein>
<evidence type="ECO:0000313" key="3">
    <source>
        <dbReference type="Proteomes" id="UP000824123"/>
    </source>
</evidence>
<feature type="transmembrane region" description="Helical" evidence="1">
    <location>
        <begin position="21"/>
        <end position="44"/>
    </location>
</feature>
<name>A0A9D1LT29_9FIRM</name>
<gene>
    <name evidence="2" type="ORF">IAC59_09575</name>
</gene>
<dbReference type="PANTHER" id="PTHR36833:SF1">
    <property type="entry name" value="INTEGRAL MEMBRANE TRANSPORT PROTEIN"/>
    <property type="match status" value="1"/>
</dbReference>
<comment type="caution">
    <text evidence="2">The sequence shown here is derived from an EMBL/GenBank/DDBJ whole genome shotgun (WGS) entry which is preliminary data.</text>
</comment>
<dbReference type="EMBL" id="DVNK01000057">
    <property type="protein sequence ID" value="HIU47487.1"/>
    <property type="molecule type" value="Genomic_DNA"/>
</dbReference>
<dbReference type="InterPro" id="IPR010390">
    <property type="entry name" value="ABC-2_transporter-like"/>
</dbReference>
<evidence type="ECO:0000313" key="2">
    <source>
        <dbReference type="EMBL" id="HIU47487.1"/>
    </source>
</evidence>
<feature type="transmembrane region" description="Helical" evidence="1">
    <location>
        <begin position="227"/>
        <end position="246"/>
    </location>
</feature>
<sequence length="258" mass="29075">MRLYMRYLGIHLRSMMQYKASFYMLTLGQFLTTFSSLLVVYFLFSRFGAVKGFGLEEVLICYSVVLMAFSLAECFARGFDTFPRLISNGQFDRMLVRPRNATFQVLASTVEITRLGRMVQAVAVLAYAAPNSGIAWTAGKVAVLAFMILGGTALFAALFWMYAGLSFFTLEGLEFMNVFTDGGRDHGAYPMGVYGREVLAFYTYVVPLACVQYYPLMYLLGRWDNPWLAVCPLAGFAFLLPAWGIWRLGLRHYRSTGS</sequence>
<dbReference type="PANTHER" id="PTHR36833">
    <property type="entry name" value="SLR0610 PROTEIN-RELATED"/>
    <property type="match status" value="1"/>
</dbReference>
<keyword evidence="1" id="KW-0472">Membrane</keyword>
<dbReference type="AlphaFoldDB" id="A0A9D1LT29"/>
<keyword evidence="1" id="KW-0812">Transmembrane</keyword>
<dbReference type="Pfam" id="PF06182">
    <property type="entry name" value="ABC2_membrane_6"/>
    <property type="match status" value="1"/>
</dbReference>